<evidence type="ECO:0000256" key="4">
    <source>
        <dbReference type="PIRSR" id="PIRSR000097-2"/>
    </source>
</evidence>
<dbReference type="InterPro" id="IPR018170">
    <property type="entry name" value="Aldo/ket_reductase_CS"/>
</dbReference>
<dbReference type="EMBL" id="JAJJMA010063755">
    <property type="protein sequence ID" value="MCL7027039.1"/>
    <property type="molecule type" value="Genomic_DNA"/>
</dbReference>
<evidence type="ECO:0000256" key="5">
    <source>
        <dbReference type="PIRSR" id="PIRSR000097-3"/>
    </source>
</evidence>
<keyword evidence="2" id="KW-0560">Oxidoreductase</keyword>
<feature type="binding site" evidence="4">
    <location>
        <position position="118"/>
    </location>
    <ligand>
        <name>substrate</name>
    </ligand>
</feature>
<dbReference type="PROSITE" id="PS00062">
    <property type="entry name" value="ALDOKETO_REDUCTASE_2"/>
    <property type="match status" value="1"/>
</dbReference>
<feature type="site" description="Lowers pKa of active site Tyr" evidence="5">
    <location>
        <position position="85"/>
    </location>
</feature>
<protein>
    <recommendedName>
        <fullName evidence="6">NADP-dependent oxidoreductase domain-containing protein</fullName>
    </recommendedName>
</protein>
<accession>A0AA41RUW9</accession>
<dbReference type="Gene3D" id="3.20.20.100">
    <property type="entry name" value="NADP-dependent oxidoreductase domain"/>
    <property type="match status" value="1"/>
</dbReference>
<dbReference type="InterPro" id="IPR020471">
    <property type="entry name" value="AKR"/>
</dbReference>
<dbReference type="GO" id="GO:0044550">
    <property type="term" value="P:secondary metabolite biosynthetic process"/>
    <property type="evidence" value="ECO:0007669"/>
    <property type="project" value="UniProtKB-ARBA"/>
</dbReference>
<dbReference type="InterPro" id="IPR023210">
    <property type="entry name" value="NADP_OxRdtase_dom"/>
</dbReference>
<dbReference type="FunFam" id="3.20.20.100:FF:000014">
    <property type="entry name" value="NAD(P)-linked oxidoreductase superfamily protein"/>
    <property type="match status" value="1"/>
</dbReference>
<evidence type="ECO:0000313" key="8">
    <source>
        <dbReference type="Proteomes" id="UP001177140"/>
    </source>
</evidence>
<dbReference type="PANTHER" id="PTHR11732">
    <property type="entry name" value="ALDO/KETO REDUCTASE"/>
    <property type="match status" value="1"/>
</dbReference>
<evidence type="ECO:0000256" key="3">
    <source>
        <dbReference type="PIRSR" id="PIRSR000097-1"/>
    </source>
</evidence>
<evidence type="ECO:0000313" key="7">
    <source>
        <dbReference type="EMBL" id="MCL7027039.1"/>
    </source>
</evidence>
<dbReference type="Proteomes" id="UP001177140">
    <property type="component" value="Unassembled WGS sequence"/>
</dbReference>
<evidence type="ECO:0000256" key="2">
    <source>
        <dbReference type="ARBA" id="ARBA00023002"/>
    </source>
</evidence>
<dbReference type="GO" id="GO:0016616">
    <property type="term" value="F:oxidoreductase activity, acting on the CH-OH group of donors, NAD or NADP as acceptor"/>
    <property type="evidence" value="ECO:0007669"/>
    <property type="project" value="InterPro"/>
</dbReference>
<dbReference type="PRINTS" id="PR00069">
    <property type="entry name" value="ALDKETRDTASE"/>
</dbReference>
<dbReference type="PROSITE" id="PS00798">
    <property type="entry name" value="ALDOKETO_REDUCTASE_1"/>
    <property type="match status" value="1"/>
</dbReference>
<gene>
    <name evidence="7" type="ORF">MKW94_006692</name>
</gene>
<evidence type="ECO:0000259" key="6">
    <source>
        <dbReference type="Pfam" id="PF00248"/>
    </source>
</evidence>
<evidence type="ECO:0000256" key="1">
    <source>
        <dbReference type="ARBA" id="ARBA00022857"/>
    </source>
</evidence>
<sequence length="323" mass="36023">MENVIPAVTLSSGCVMPVLGMGTAAYPFVETEEAKLAILNAIRIGYRHFDTAAVYQTEESLGEAIAEAIQLGLIKSRDELFITSKLWPSDAHPDRVIPALQNSLRNLKVEYLNLYLVHWPVSANPAAGLVFPLPKDALLAMDYKSVWAAMEECQKLGLTKSIGVCNFSCKKLQTILDTANIPPVVNQVEMNPVWQNLKLRDFCKANSIILTAYSPLGAKGTPWGSNAVHEERVLHEIAESKGKTHAQVCLRWVYEQGVSLLVKSFNEQRMKENTLIFQWELTEDELEKISKIPQKRGLPGDIFVSELEAAPFKTVEELWDGEV</sequence>
<dbReference type="PIRSF" id="PIRSF000097">
    <property type="entry name" value="AKR"/>
    <property type="match status" value="1"/>
</dbReference>
<dbReference type="CDD" id="cd19124">
    <property type="entry name" value="AKR_AKR4A_4B"/>
    <property type="match status" value="1"/>
</dbReference>
<keyword evidence="8" id="KW-1185">Reference proteome</keyword>
<dbReference type="InterPro" id="IPR036812">
    <property type="entry name" value="NAD(P)_OxRdtase_dom_sf"/>
</dbReference>
<dbReference type="SUPFAM" id="SSF51430">
    <property type="entry name" value="NAD(P)-linked oxidoreductase"/>
    <property type="match status" value="1"/>
</dbReference>
<organism evidence="7 8">
    <name type="scientific">Papaver nudicaule</name>
    <name type="common">Iceland poppy</name>
    <dbReference type="NCBI Taxonomy" id="74823"/>
    <lineage>
        <taxon>Eukaryota</taxon>
        <taxon>Viridiplantae</taxon>
        <taxon>Streptophyta</taxon>
        <taxon>Embryophyta</taxon>
        <taxon>Tracheophyta</taxon>
        <taxon>Spermatophyta</taxon>
        <taxon>Magnoliopsida</taxon>
        <taxon>Ranunculales</taxon>
        <taxon>Papaveraceae</taxon>
        <taxon>Papaveroideae</taxon>
        <taxon>Papaver</taxon>
    </lineage>
</organism>
<name>A0AA41RUW9_PAPNU</name>
<dbReference type="Pfam" id="PF00248">
    <property type="entry name" value="Aldo_ket_red"/>
    <property type="match status" value="1"/>
</dbReference>
<feature type="domain" description="NADP-dependent oxidoreductase" evidence="6">
    <location>
        <begin position="19"/>
        <end position="292"/>
    </location>
</feature>
<dbReference type="InterPro" id="IPR044497">
    <property type="entry name" value="AKR4A/B"/>
</dbReference>
<feature type="active site" description="Proton donor" evidence="3">
    <location>
        <position position="55"/>
    </location>
</feature>
<proteinExistence type="predicted"/>
<dbReference type="AlphaFoldDB" id="A0AA41RUW9"/>
<comment type="caution">
    <text evidence="7">The sequence shown here is derived from an EMBL/GenBank/DDBJ whole genome shotgun (WGS) entry which is preliminary data.</text>
</comment>
<keyword evidence="1" id="KW-0521">NADP</keyword>
<reference evidence="7" key="1">
    <citation type="submission" date="2022-03" db="EMBL/GenBank/DDBJ databases">
        <title>A functionally conserved STORR gene fusion in Papaver species that diverged 16.8 million years ago.</title>
        <authorList>
            <person name="Catania T."/>
        </authorList>
    </citation>
    <scope>NUCLEOTIDE SEQUENCE</scope>
    <source>
        <strain evidence="7">S-191538</strain>
    </source>
</reference>